<dbReference type="InterPro" id="IPR001206">
    <property type="entry name" value="Diacylglycerol_kinase_cat_dom"/>
</dbReference>
<dbReference type="PANTHER" id="PTHR12358">
    <property type="entry name" value="SPHINGOSINE KINASE"/>
    <property type="match status" value="1"/>
</dbReference>
<dbReference type="SMART" id="SM00046">
    <property type="entry name" value="DAGKc"/>
    <property type="match status" value="1"/>
</dbReference>
<dbReference type="PROSITE" id="PS50146">
    <property type="entry name" value="DAGK"/>
    <property type="match status" value="1"/>
</dbReference>
<keyword evidence="5 10" id="KW-0418">Kinase</keyword>
<dbReference type="AlphaFoldDB" id="A0A1G5RRD1"/>
<evidence type="ECO:0000256" key="7">
    <source>
        <dbReference type="ARBA" id="ARBA00023209"/>
    </source>
</evidence>
<dbReference type="InterPro" id="IPR016064">
    <property type="entry name" value="NAD/diacylglycerol_kinase_sf"/>
</dbReference>
<dbReference type="NCBIfam" id="TIGR00147">
    <property type="entry name" value="YegS/Rv2252/BmrU family lipid kinase"/>
    <property type="match status" value="1"/>
</dbReference>
<evidence type="ECO:0000313" key="10">
    <source>
        <dbReference type="EMBL" id="SCZ76655.1"/>
    </source>
</evidence>
<sequence length="295" mass="32122">MRKLMFIVNPVAGKGAAKALIEPIHDRLKKTGLEYDFAISTFKGQIESMAFNAIKNGYKELIAVGGDGSLTEMIQGISKAGSANIIAGILPCGTGNDFSKVLYSNQDPLSILEEIIKGESKRVDLLNCNGIKCVNVCAMGIDGPIVLDTEKIKRIIPGPAAYLISTIKALMTYKARSVEITIDQQTIKRETLLITAANGRYFGGGMKITPLAEIDDGLIDVCIVNKVTKIKLLSVFPSIFKGEHLKVKEVEYYKCSEVIVKSLDHSLLLNVDGNITGTTPVHVTLSEDEIYFYCN</sequence>
<gene>
    <name evidence="10" type="ORF">SAMN03080599_00361</name>
</gene>
<dbReference type="InterPro" id="IPR045540">
    <property type="entry name" value="YegS/DAGK_C"/>
</dbReference>
<dbReference type="Gene3D" id="2.60.200.40">
    <property type="match status" value="1"/>
</dbReference>
<dbReference type="PANTHER" id="PTHR12358:SF54">
    <property type="entry name" value="SPHINGOSINE KINASE RELATED PROTEIN"/>
    <property type="match status" value="1"/>
</dbReference>
<keyword evidence="7" id="KW-0443">Lipid metabolism</keyword>
<keyword evidence="4" id="KW-0547">Nucleotide-binding</keyword>
<dbReference type="InterPro" id="IPR017438">
    <property type="entry name" value="ATP-NAD_kinase_N"/>
</dbReference>
<evidence type="ECO:0000256" key="1">
    <source>
        <dbReference type="ARBA" id="ARBA00001946"/>
    </source>
</evidence>
<feature type="domain" description="DAGKc" evidence="9">
    <location>
        <begin position="1"/>
        <end position="132"/>
    </location>
</feature>
<proteinExistence type="inferred from homology"/>
<keyword evidence="7" id="KW-0594">Phospholipid biosynthesis</keyword>
<dbReference type="RefSeq" id="WP_092589163.1">
    <property type="nucleotide sequence ID" value="NZ_FMWL01000001.1"/>
</dbReference>
<keyword evidence="6" id="KW-0067">ATP-binding</keyword>
<dbReference type="Proteomes" id="UP000199208">
    <property type="component" value="Unassembled WGS sequence"/>
</dbReference>
<reference evidence="10 11" key="1">
    <citation type="submission" date="2016-10" db="EMBL/GenBank/DDBJ databases">
        <authorList>
            <person name="de Groot N.N."/>
        </authorList>
    </citation>
    <scope>NUCLEOTIDE SEQUENCE [LARGE SCALE GENOMIC DNA]</scope>
    <source>
        <strain evidence="10 11">DSM 2784</strain>
    </source>
</reference>
<evidence type="ECO:0000256" key="8">
    <source>
        <dbReference type="ARBA" id="ARBA00023264"/>
    </source>
</evidence>
<dbReference type="EMBL" id="FMWL01000001">
    <property type="protein sequence ID" value="SCZ76655.1"/>
    <property type="molecule type" value="Genomic_DNA"/>
</dbReference>
<keyword evidence="3" id="KW-0808">Transferase</keyword>
<dbReference type="InterPro" id="IPR050187">
    <property type="entry name" value="Lipid_Phosphate_FormReg"/>
</dbReference>
<comment type="cofactor">
    <cofactor evidence="1">
        <name>Mg(2+)</name>
        <dbReference type="ChEBI" id="CHEBI:18420"/>
    </cofactor>
</comment>
<keyword evidence="11" id="KW-1185">Reference proteome</keyword>
<dbReference type="GO" id="GO:0005524">
    <property type="term" value="F:ATP binding"/>
    <property type="evidence" value="ECO:0007669"/>
    <property type="project" value="UniProtKB-KW"/>
</dbReference>
<evidence type="ECO:0000256" key="2">
    <source>
        <dbReference type="ARBA" id="ARBA00005983"/>
    </source>
</evidence>
<accession>A0A1G5RRD1</accession>
<evidence type="ECO:0000256" key="5">
    <source>
        <dbReference type="ARBA" id="ARBA00022777"/>
    </source>
</evidence>
<evidence type="ECO:0000256" key="6">
    <source>
        <dbReference type="ARBA" id="ARBA00022840"/>
    </source>
</evidence>
<dbReference type="GO" id="GO:0016301">
    <property type="term" value="F:kinase activity"/>
    <property type="evidence" value="ECO:0007669"/>
    <property type="project" value="UniProtKB-KW"/>
</dbReference>
<name>A0A1G5RRD1_9FIRM</name>
<evidence type="ECO:0000313" key="11">
    <source>
        <dbReference type="Proteomes" id="UP000199208"/>
    </source>
</evidence>
<dbReference type="SUPFAM" id="SSF111331">
    <property type="entry name" value="NAD kinase/diacylglycerol kinase-like"/>
    <property type="match status" value="1"/>
</dbReference>
<evidence type="ECO:0000256" key="3">
    <source>
        <dbReference type="ARBA" id="ARBA00022679"/>
    </source>
</evidence>
<dbReference type="OrthoDB" id="9786026at2"/>
<dbReference type="GO" id="GO:0008654">
    <property type="term" value="P:phospholipid biosynthetic process"/>
    <property type="evidence" value="ECO:0007669"/>
    <property type="project" value="UniProtKB-KW"/>
</dbReference>
<dbReference type="InterPro" id="IPR005218">
    <property type="entry name" value="Diacylglycerol/lipid_kinase"/>
</dbReference>
<keyword evidence="7" id="KW-0444">Lipid biosynthesis</keyword>
<evidence type="ECO:0000256" key="4">
    <source>
        <dbReference type="ARBA" id="ARBA00022741"/>
    </source>
</evidence>
<keyword evidence="8" id="KW-1208">Phospholipid metabolism</keyword>
<protein>
    <submittedName>
        <fullName evidence="10">Lipid kinase, YegS/Rv2252/BmrU family</fullName>
    </submittedName>
</protein>
<comment type="similarity">
    <text evidence="2">Belongs to the diacylglycerol/lipid kinase family.</text>
</comment>
<dbReference type="Pfam" id="PF00781">
    <property type="entry name" value="DAGK_cat"/>
    <property type="match status" value="1"/>
</dbReference>
<dbReference type="STRING" id="1120920.SAMN03080599_00361"/>
<dbReference type="Pfam" id="PF19279">
    <property type="entry name" value="YegS_C"/>
    <property type="match status" value="1"/>
</dbReference>
<evidence type="ECO:0000259" key="9">
    <source>
        <dbReference type="PROSITE" id="PS50146"/>
    </source>
</evidence>
<organism evidence="10 11">
    <name type="scientific">Acidaminobacter hydrogenoformans DSM 2784</name>
    <dbReference type="NCBI Taxonomy" id="1120920"/>
    <lineage>
        <taxon>Bacteria</taxon>
        <taxon>Bacillati</taxon>
        <taxon>Bacillota</taxon>
        <taxon>Clostridia</taxon>
        <taxon>Peptostreptococcales</taxon>
        <taxon>Acidaminobacteraceae</taxon>
        <taxon>Acidaminobacter</taxon>
    </lineage>
</organism>
<dbReference type="Gene3D" id="3.40.50.10330">
    <property type="entry name" value="Probable inorganic polyphosphate/atp-NAD kinase, domain 1"/>
    <property type="match status" value="1"/>
</dbReference>